<feature type="chain" id="PRO_5022665048" description="Molecular chaperone" evidence="1">
    <location>
        <begin position="28"/>
        <end position="290"/>
    </location>
</feature>
<proteinExistence type="predicted"/>
<evidence type="ECO:0000256" key="1">
    <source>
        <dbReference type="SAM" id="SignalP"/>
    </source>
</evidence>
<dbReference type="InterPro" id="IPR008962">
    <property type="entry name" value="PapD-like_sf"/>
</dbReference>
<dbReference type="RefSeq" id="WP_139626623.1">
    <property type="nucleotide sequence ID" value="NZ_VDCI01000005.1"/>
</dbReference>
<gene>
    <name evidence="2" type="ORF">FGF68_06795</name>
</gene>
<keyword evidence="3" id="KW-1185">Reference proteome</keyword>
<evidence type="ECO:0008006" key="4">
    <source>
        <dbReference type="Google" id="ProtNLM"/>
    </source>
</evidence>
<dbReference type="Gene3D" id="2.60.40.10">
    <property type="entry name" value="Immunoglobulins"/>
    <property type="match status" value="1"/>
</dbReference>
<organism evidence="2 3">
    <name type="scientific">Prosthecochloris vibrioformis</name>
    <name type="common">Chlorobium vibrioforme</name>
    <dbReference type="NCBI Taxonomy" id="1098"/>
    <lineage>
        <taxon>Bacteria</taxon>
        <taxon>Pseudomonadati</taxon>
        <taxon>Chlorobiota</taxon>
        <taxon>Chlorobiia</taxon>
        <taxon>Chlorobiales</taxon>
        <taxon>Chlorobiaceae</taxon>
        <taxon>Prosthecochloris</taxon>
    </lineage>
</organism>
<feature type="signal peptide" evidence="1">
    <location>
        <begin position="1"/>
        <end position="27"/>
    </location>
</feature>
<evidence type="ECO:0000313" key="2">
    <source>
        <dbReference type="EMBL" id="TNJ36440.1"/>
    </source>
</evidence>
<dbReference type="PROSITE" id="PS51257">
    <property type="entry name" value="PROKAR_LIPOPROTEIN"/>
    <property type="match status" value="1"/>
</dbReference>
<dbReference type="InterPro" id="IPR013783">
    <property type="entry name" value="Ig-like_fold"/>
</dbReference>
<dbReference type="SUPFAM" id="SSF49354">
    <property type="entry name" value="PapD-like"/>
    <property type="match status" value="1"/>
</dbReference>
<comment type="caution">
    <text evidence="2">The sequence shown here is derived from an EMBL/GenBank/DDBJ whole genome shotgun (WGS) entry which is preliminary data.</text>
</comment>
<reference evidence="2 3" key="1">
    <citation type="submission" date="2019-05" db="EMBL/GenBank/DDBJ databases">
        <title>Draft Whole-Genome sequence of the green sulfur bacterium Prosthecochloris vibrioformis DSM 260.</title>
        <authorList>
            <person name="Meyer T.E."/>
            <person name="Kyndt J.A."/>
        </authorList>
    </citation>
    <scope>NUCLEOTIDE SEQUENCE [LARGE SCALE GENOMIC DNA]</scope>
    <source>
        <strain evidence="2 3">DSM 260</strain>
    </source>
</reference>
<name>A0A5C4RZ84_PROVB</name>
<dbReference type="AlphaFoldDB" id="A0A5C4RZ84"/>
<keyword evidence="1" id="KW-0732">Signal</keyword>
<dbReference type="EMBL" id="VDCI01000005">
    <property type="protein sequence ID" value="TNJ36440.1"/>
    <property type="molecule type" value="Genomic_DNA"/>
</dbReference>
<protein>
    <recommendedName>
        <fullName evidence="4">Molecular chaperone</fullName>
    </recommendedName>
</protein>
<accession>A0A5C4RZ84</accession>
<sequence length="290" mass="31932">MNRQRACVWLLCAAICACCTLPGRAIAQQATASFSLSDLMITPMRIIFEGRATTAEVSLINRSNKNLSYSLSIVNNRMSLDGSMELIDEEGPGERFASPYLRFTPRRVFLEPGQVQIVRMQLRKPADMEEGEYRSHLSFRVIPETDAVGMTDTGAHNNAISIKLTPIYGLSIPVIARHGELEASVRLSQPEFRHNADPAKGELSVVIEREGNRSVYGNLVAHWKAPGTTTVEIGRINGIAVYTPNAQRAVTMQLTAPEGSVIAGGTLSLQYSEQLEDRQRILAETSMVVR</sequence>
<evidence type="ECO:0000313" key="3">
    <source>
        <dbReference type="Proteomes" id="UP000309544"/>
    </source>
</evidence>
<dbReference type="Proteomes" id="UP000309544">
    <property type="component" value="Unassembled WGS sequence"/>
</dbReference>